<name>A0ABQ2BEA8_9MICO</name>
<gene>
    <name evidence="2" type="ORF">GCM10007368_39550</name>
</gene>
<evidence type="ECO:0000256" key="1">
    <source>
        <dbReference type="SAM" id="MobiDB-lite"/>
    </source>
</evidence>
<reference evidence="3" key="1">
    <citation type="journal article" date="2019" name="Int. J. Syst. Evol. Microbiol.">
        <title>The Global Catalogue of Microorganisms (GCM) 10K type strain sequencing project: providing services to taxonomists for standard genome sequencing and annotation.</title>
        <authorList>
            <consortium name="The Broad Institute Genomics Platform"/>
            <consortium name="The Broad Institute Genome Sequencing Center for Infectious Disease"/>
            <person name="Wu L."/>
            <person name="Ma J."/>
        </authorList>
    </citation>
    <scope>NUCLEOTIDE SEQUENCE [LARGE SCALE GENOMIC DNA]</scope>
    <source>
        <strain evidence="3">CCM 8653</strain>
    </source>
</reference>
<sequence>MAVARQPRAHPHPRLGGRGQHRGERRMIRPRWEWALEDAAGAAVPSVPSPVFTAQYDAEQWLGEHWRELAAAGAASARLLHDGTQAAPSVALPAV</sequence>
<dbReference type="EMBL" id="BMDG01000019">
    <property type="protein sequence ID" value="GGI12113.1"/>
    <property type="molecule type" value="Genomic_DNA"/>
</dbReference>
<accession>A0ABQ2BEA8</accession>
<protein>
    <submittedName>
        <fullName evidence="2">Uncharacterized protein</fullName>
    </submittedName>
</protein>
<proteinExistence type="predicted"/>
<comment type="caution">
    <text evidence="2">The sequence shown here is derived from an EMBL/GenBank/DDBJ whole genome shotgun (WGS) entry which is preliminary data.</text>
</comment>
<feature type="region of interest" description="Disordered" evidence="1">
    <location>
        <begin position="1"/>
        <end position="24"/>
    </location>
</feature>
<keyword evidence="3" id="KW-1185">Reference proteome</keyword>
<feature type="compositionally biased region" description="Basic residues" evidence="1">
    <location>
        <begin position="7"/>
        <end position="20"/>
    </location>
</feature>
<evidence type="ECO:0000313" key="2">
    <source>
        <dbReference type="EMBL" id="GGI12113.1"/>
    </source>
</evidence>
<dbReference type="Proteomes" id="UP000632535">
    <property type="component" value="Unassembled WGS sequence"/>
</dbReference>
<evidence type="ECO:0000313" key="3">
    <source>
        <dbReference type="Proteomes" id="UP000632535"/>
    </source>
</evidence>
<organism evidence="2 3">
    <name type="scientific">Isoptericola cucumis</name>
    <dbReference type="NCBI Taxonomy" id="1776856"/>
    <lineage>
        <taxon>Bacteria</taxon>
        <taxon>Bacillati</taxon>
        <taxon>Actinomycetota</taxon>
        <taxon>Actinomycetes</taxon>
        <taxon>Micrococcales</taxon>
        <taxon>Promicromonosporaceae</taxon>
        <taxon>Isoptericola</taxon>
    </lineage>
</organism>